<dbReference type="InterPro" id="IPR018062">
    <property type="entry name" value="HTH_AraC-typ_CS"/>
</dbReference>
<dbReference type="InterPro" id="IPR009057">
    <property type="entry name" value="Homeodomain-like_sf"/>
</dbReference>
<proteinExistence type="predicted"/>
<dbReference type="InterPro" id="IPR014710">
    <property type="entry name" value="RmlC-like_jellyroll"/>
</dbReference>
<dbReference type="SUPFAM" id="SSF46689">
    <property type="entry name" value="Homeodomain-like"/>
    <property type="match status" value="2"/>
</dbReference>
<dbReference type="PANTHER" id="PTHR43280">
    <property type="entry name" value="ARAC-FAMILY TRANSCRIPTIONAL REGULATOR"/>
    <property type="match status" value="1"/>
</dbReference>
<dbReference type="Gene3D" id="2.60.120.10">
    <property type="entry name" value="Jelly Rolls"/>
    <property type="match status" value="1"/>
</dbReference>
<dbReference type="PROSITE" id="PS00041">
    <property type="entry name" value="HTH_ARAC_FAMILY_1"/>
    <property type="match status" value="1"/>
</dbReference>
<keyword evidence="1" id="KW-0805">Transcription regulation</keyword>
<dbReference type="Gene3D" id="1.10.10.60">
    <property type="entry name" value="Homeodomain-like"/>
    <property type="match status" value="2"/>
</dbReference>
<dbReference type="Proteomes" id="UP001057134">
    <property type="component" value="Chromosome"/>
</dbReference>
<dbReference type="RefSeq" id="WP_249860770.1">
    <property type="nucleotide sequence ID" value="NZ_CP027059.1"/>
</dbReference>
<evidence type="ECO:0000256" key="4">
    <source>
        <dbReference type="SAM" id="MobiDB-lite"/>
    </source>
</evidence>
<name>A0ABY4RRD8_9BACL</name>
<sequence>MSDRHTEASIESLLGAQFVHSANAGKARCEPGWHWQPMRPLPDYDLWYAMSGKGQMTVNGTSYPIGQGSCFLLRPDDQVEATQDPVDRLNVIFIHFSIIDPFRQLPFIPAMLPERHTVVADTLLFEMLLNRLLQLVHSDTPWRVAEYDLIMKQLMMQLLRFQQTDNASMTGKHRQLVARVISYIREDPGRRVSHREIAGQVGLSPEYLSVLFKKYTGTSIKEYITDARLERSMHLLMETPMNVSQVAEALGYSNVYLFSKQFKEHYGSPPSQFKWKSEPSKAHAQQEDQK</sequence>
<dbReference type="Pfam" id="PF02311">
    <property type="entry name" value="AraC_binding"/>
    <property type="match status" value="1"/>
</dbReference>
<accession>A0ABY4RRD8</accession>
<protein>
    <submittedName>
        <fullName evidence="6">HTH-type transcriptional regulator YesS</fullName>
    </submittedName>
</protein>
<keyword evidence="2" id="KW-0238">DNA-binding</keyword>
<keyword evidence="3" id="KW-0804">Transcription</keyword>
<feature type="compositionally biased region" description="Basic and acidic residues" evidence="4">
    <location>
        <begin position="275"/>
        <end position="290"/>
    </location>
</feature>
<evidence type="ECO:0000256" key="2">
    <source>
        <dbReference type="ARBA" id="ARBA00023125"/>
    </source>
</evidence>
<dbReference type="InterPro" id="IPR020449">
    <property type="entry name" value="Tscrpt_reg_AraC-type_HTH"/>
</dbReference>
<dbReference type="InterPro" id="IPR037923">
    <property type="entry name" value="HTH-like"/>
</dbReference>
<dbReference type="PANTHER" id="PTHR43280:SF34">
    <property type="entry name" value="ARAC-FAMILY TRANSCRIPTIONAL REGULATOR"/>
    <property type="match status" value="1"/>
</dbReference>
<gene>
    <name evidence="6" type="primary">yesS_45</name>
    <name evidence="6" type="ORF">SK3146_04379</name>
</gene>
<dbReference type="InterPro" id="IPR018060">
    <property type="entry name" value="HTH_AraC"/>
</dbReference>
<evidence type="ECO:0000313" key="6">
    <source>
        <dbReference type="EMBL" id="UQZ85096.1"/>
    </source>
</evidence>
<dbReference type="PRINTS" id="PR00032">
    <property type="entry name" value="HTHARAC"/>
</dbReference>
<evidence type="ECO:0000259" key="5">
    <source>
        <dbReference type="PROSITE" id="PS01124"/>
    </source>
</evidence>
<reference evidence="6" key="1">
    <citation type="submission" date="2018-02" db="EMBL/GenBank/DDBJ databases">
        <authorList>
            <person name="Kim S.-K."/>
            <person name="Jung H.-I."/>
            <person name="Lee S.-W."/>
        </authorList>
    </citation>
    <scope>NUCLEOTIDE SEQUENCE</scope>
    <source>
        <strain evidence="6">SK3146</strain>
    </source>
</reference>
<feature type="domain" description="HTH araC/xylS-type" evidence="5">
    <location>
        <begin position="178"/>
        <end position="276"/>
    </location>
</feature>
<feature type="region of interest" description="Disordered" evidence="4">
    <location>
        <begin position="267"/>
        <end position="290"/>
    </location>
</feature>
<dbReference type="PROSITE" id="PS01124">
    <property type="entry name" value="HTH_ARAC_FAMILY_2"/>
    <property type="match status" value="1"/>
</dbReference>
<reference evidence="6" key="2">
    <citation type="journal article" date="2021" name="J Anim Sci Technol">
        <title>Complete genome sequence of Paenibacillus konkukensis sp. nov. SK3146 as a potential probiotic strain.</title>
        <authorList>
            <person name="Jung H.I."/>
            <person name="Park S."/>
            <person name="Niu K.M."/>
            <person name="Lee S.W."/>
            <person name="Kothari D."/>
            <person name="Yi K.J."/>
            <person name="Kim S.K."/>
        </authorList>
    </citation>
    <scope>NUCLEOTIDE SEQUENCE</scope>
    <source>
        <strain evidence="6">SK3146</strain>
    </source>
</reference>
<dbReference type="SUPFAM" id="SSF51215">
    <property type="entry name" value="Regulatory protein AraC"/>
    <property type="match status" value="1"/>
</dbReference>
<evidence type="ECO:0000256" key="1">
    <source>
        <dbReference type="ARBA" id="ARBA00023015"/>
    </source>
</evidence>
<dbReference type="EMBL" id="CP027059">
    <property type="protein sequence ID" value="UQZ85096.1"/>
    <property type="molecule type" value="Genomic_DNA"/>
</dbReference>
<evidence type="ECO:0000256" key="3">
    <source>
        <dbReference type="ARBA" id="ARBA00023163"/>
    </source>
</evidence>
<dbReference type="SMART" id="SM00342">
    <property type="entry name" value="HTH_ARAC"/>
    <property type="match status" value="1"/>
</dbReference>
<dbReference type="Pfam" id="PF12833">
    <property type="entry name" value="HTH_18"/>
    <property type="match status" value="1"/>
</dbReference>
<evidence type="ECO:0000313" key="7">
    <source>
        <dbReference type="Proteomes" id="UP001057134"/>
    </source>
</evidence>
<dbReference type="InterPro" id="IPR003313">
    <property type="entry name" value="AraC-bd"/>
</dbReference>
<keyword evidence="7" id="KW-1185">Reference proteome</keyword>
<organism evidence="6 7">
    <name type="scientific">Paenibacillus konkukensis</name>
    <dbReference type="NCBI Taxonomy" id="2020716"/>
    <lineage>
        <taxon>Bacteria</taxon>
        <taxon>Bacillati</taxon>
        <taxon>Bacillota</taxon>
        <taxon>Bacilli</taxon>
        <taxon>Bacillales</taxon>
        <taxon>Paenibacillaceae</taxon>
        <taxon>Paenibacillus</taxon>
    </lineage>
</organism>